<evidence type="ECO:0000313" key="2">
    <source>
        <dbReference type="Proteomes" id="UP001208131"/>
    </source>
</evidence>
<accession>A0AAE3IGW3</accession>
<gene>
    <name evidence="1" type="ORF">OCV57_06975</name>
</gene>
<sequence>MSKATKVFLILFVSVFTAGVAANIICEIFKTRLQKYYSVD</sequence>
<dbReference type="RefSeq" id="WP_022287987.1">
    <property type="nucleotide sequence ID" value="NZ_JAOQJZ010000006.1"/>
</dbReference>
<protein>
    <submittedName>
        <fullName evidence="1">Uncharacterized protein</fullName>
    </submittedName>
</protein>
<comment type="caution">
    <text evidence="1">The sequence shown here is derived from an EMBL/GenBank/DDBJ whole genome shotgun (WGS) entry which is preliminary data.</text>
</comment>
<dbReference type="Proteomes" id="UP001208131">
    <property type="component" value="Unassembled WGS sequence"/>
</dbReference>
<organism evidence="1 2">
    <name type="scientific">Hominimerdicola aceti</name>
    <dbReference type="NCBI Taxonomy" id="2981726"/>
    <lineage>
        <taxon>Bacteria</taxon>
        <taxon>Bacillati</taxon>
        <taxon>Bacillota</taxon>
        <taxon>Clostridia</taxon>
        <taxon>Eubacteriales</taxon>
        <taxon>Oscillospiraceae</taxon>
        <taxon>Hominimerdicola</taxon>
    </lineage>
</organism>
<proteinExistence type="predicted"/>
<dbReference type="EMBL" id="JAOQJZ010000006">
    <property type="protein sequence ID" value="MCU6705665.1"/>
    <property type="molecule type" value="Genomic_DNA"/>
</dbReference>
<dbReference type="AlphaFoldDB" id="A0AAE3IGW3"/>
<name>A0AAE3IGW3_9FIRM</name>
<keyword evidence="2" id="KW-1185">Reference proteome</keyword>
<evidence type="ECO:0000313" key="1">
    <source>
        <dbReference type="EMBL" id="MCU6705665.1"/>
    </source>
</evidence>
<reference evidence="1 2" key="1">
    <citation type="journal article" date="2021" name="ISME Commun">
        <title>Automated analysis of genomic sequences facilitates high-throughput and comprehensive description of bacteria.</title>
        <authorList>
            <person name="Hitch T.C.A."/>
        </authorList>
    </citation>
    <scope>NUCLEOTIDE SEQUENCE [LARGE SCALE GENOMIC DNA]</scope>
    <source>
        <strain evidence="1 2">Sanger_31</strain>
    </source>
</reference>